<dbReference type="GO" id="GO:0030170">
    <property type="term" value="F:pyridoxal phosphate binding"/>
    <property type="evidence" value="ECO:0007669"/>
    <property type="project" value="InterPro"/>
</dbReference>
<dbReference type="Pfam" id="PF00282">
    <property type="entry name" value="Pyridoxal_deC"/>
    <property type="match status" value="1"/>
</dbReference>
<dbReference type="OrthoDB" id="286427at2759"/>
<accession>G0QQZ1</accession>
<dbReference type="RefSeq" id="XP_004035855.1">
    <property type="nucleotide sequence ID" value="XM_004035807.1"/>
</dbReference>
<dbReference type="InterPro" id="IPR015421">
    <property type="entry name" value="PyrdxlP-dep_Trfase_major"/>
</dbReference>
<dbReference type="OMA" id="THWRSPR"/>
<evidence type="ECO:0000313" key="6">
    <source>
        <dbReference type="EMBL" id="EGR32369.1"/>
    </source>
</evidence>
<dbReference type="eggNOG" id="KOG0628">
    <property type="taxonomic scope" value="Eukaryota"/>
</dbReference>
<name>G0QQZ1_ICHMU</name>
<evidence type="ECO:0000313" key="7">
    <source>
        <dbReference type="Proteomes" id="UP000008983"/>
    </source>
</evidence>
<comment type="cofactor">
    <cofactor evidence="1 5">
        <name>pyridoxal 5'-phosphate</name>
        <dbReference type="ChEBI" id="CHEBI:597326"/>
    </cofactor>
</comment>
<dbReference type="PANTHER" id="PTHR11999:SF70">
    <property type="entry name" value="MIP05841P"/>
    <property type="match status" value="1"/>
</dbReference>
<dbReference type="STRING" id="857967.G0QQZ1"/>
<dbReference type="GO" id="GO:0005737">
    <property type="term" value="C:cytoplasm"/>
    <property type="evidence" value="ECO:0007669"/>
    <property type="project" value="TreeGrafter"/>
</dbReference>
<dbReference type="InterPro" id="IPR010977">
    <property type="entry name" value="Aromatic_deC"/>
</dbReference>
<evidence type="ECO:0000256" key="3">
    <source>
        <dbReference type="ARBA" id="ARBA00022898"/>
    </source>
</evidence>
<feature type="non-terminal residue" evidence="6">
    <location>
        <position position="1"/>
    </location>
</feature>
<evidence type="ECO:0000256" key="2">
    <source>
        <dbReference type="ARBA" id="ARBA00022793"/>
    </source>
</evidence>
<dbReference type="InterPro" id="IPR015424">
    <property type="entry name" value="PyrdxlP-dep_Trfase"/>
</dbReference>
<dbReference type="Proteomes" id="UP000008983">
    <property type="component" value="Unassembled WGS sequence"/>
</dbReference>
<dbReference type="Gene3D" id="1.20.1340.10">
    <property type="entry name" value="dopa decarboxylase, N-terminal domain"/>
    <property type="match status" value="1"/>
</dbReference>
<reference evidence="6 7" key="1">
    <citation type="submission" date="2011-07" db="EMBL/GenBank/DDBJ databases">
        <authorList>
            <person name="Coyne R."/>
            <person name="Brami D."/>
            <person name="Johnson J."/>
            <person name="Hostetler J."/>
            <person name="Hannick L."/>
            <person name="Clark T."/>
            <person name="Cassidy-Hanley D."/>
            <person name="Inman J."/>
        </authorList>
    </citation>
    <scope>NUCLEOTIDE SEQUENCE [LARGE SCALE GENOMIC DNA]</scope>
    <source>
        <strain evidence="6 7">G5</strain>
    </source>
</reference>
<dbReference type="EMBL" id="GL983698">
    <property type="protein sequence ID" value="EGR32369.1"/>
    <property type="molecule type" value="Genomic_DNA"/>
</dbReference>
<keyword evidence="3 5" id="KW-0663">Pyridoxal phosphate</keyword>
<keyword evidence="4 5" id="KW-0456">Lyase</keyword>
<dbReference type="GO" id="GO:0019752">
    <property type="term" value="P:carboxylic acid metabolic process"/>
    <property type="evidence" value="ECO:0007669"/>
    <property type="project" value="InterPro"/>
</dbReference>
<dbReference type="GeneID" id="14908527"/>
<proteinExistence type="inferred from homology"/>
<dbReference type="PRINTS" id="PR00800">
    <property type="entry name" value="YHDCRBOXLASE"/>
</dbReference>
<dbReference type="GO" id="GO:0004058">
    <property type="term" value="F:aromatic-L-amino-acid decarboxylase activity"/>
    <property type="evidence" value="ECO:0007669"/>
    <property type="project" value="UniProtKB-EC"/>
</dbReference>
<comment type="similarity">
    <text evidence="5">Belongs to the group II decarboxylase family.</text>
</comment>
<dbReference type="AlphaFoldDB" id="G0QQZ1"/>
<keyword evidence="7" id="KW-1185">Reference proteome</keyword>
<protein>
    <submittedName>
        <fullName evidence="6">Tryptophan decarboxylase, putative</fullName>
        <ecNumber evidence="6">4.1.1.28</ecNumber>
    </submittedName>
</protein>
<dbReference type="SUPFAM" id="SSF53383">
    <property type="entry name" value="PLP-dependent transferases"/>
    <property type="match status" value="1"/>
</dbReference>
<evidence type="ECO:0000256" key="1">
    <source>
        <dbReference type="ARBA" id="ARBA00001933"/>
    </source>
</evidence>
<dbReference type="PANTHER" id="PTHR11999">
    <property type="entry name" value="GROUP II PYRIDOXAL-5-PHOSPHATE DECARBOXYLASE"/>
    <property type="match status" value="1"/>
</dbReference>
<evidence type="ECO:0000256" key="5">
    <source>
        <dbReference type="RuleBase" id="RU000382"/>
    </source>
</evidence>
<dbReference type="Gene3D" id="3.40.640.10">
    <property type="entry name" value="Type I PLP-dependent aspartate aminotransferase-like (Major domain)"/>
    <property type="match status" value="1"/>
</dbReference>
<dbReference type="GO" id="GO:0006520">
    <property type="term" value="P:amino acid metabolic process"/>
    <property type="evidence" value="ECO:0007669"/>
    <property type="project" value="InterPro"/>
</dbReference>
<keyword evidence="2" id="KW-0210">Decarboxylase</keyword>
<dbReference type="InterPro" id="IPR002129">
    <property type="entry name" value="PyrdxlP-dep_de-COase"/>
</dbReference>
<evidence type="ECO:0000256" key="4">
    <source>
        <dbReference type="ARBA" id="ARBA00023239"/>
    </source>
</evidence>
<dbReference type="EC" id="4.1.1.28" evidence="6"/>
<dbReference type="InParanoid" id="G0QQZ1"/>
<organism evidence="6 7">
    <name type="scientific">Ichthyophthirius multifiliis</name>
    <name type="common">White spot disease agent</name>
    <name type="synonym">Ich</name>
    <dbReference type="NCBI Taxonomy" id="5932"/>
    <lineage>
        <taxon>Eukaryota</taxon>
        <taxon>Sar</taxon>
        <taxon>Alveolata</taxon>
        <taxon>Ciliophora</taxon>
        <taxon>Intramacronucleata</taxon>
        <taxon>Oligohymenophorea</taxon>
        <taxon>Hymenostomatida</taxon>
        <taxon>Ophryoglenina</taxon>
        <taxon>Ichthyophthirius</taxon>
    </lineage>
</organism>
<sequence length="391" mass="45277">IHLLFQFKHQLKQYLKQTKMNGKNLLNNLIKTNQLTIEEIKQFIYEHENQNKSEKSYFKQNKFFNTQELKKHGYEMINIICNLYENLENFKVFPQIEIGHLRNSLPSSPPQTGEDLTQILSDTKNIIFPCITQWQHPNFFAYYPSSVSHATSIAELFASTFHSPGFTWAASPAQTELENITVDWVAQMLNLPEVYQLKNEGGGTISMSVSDAFHLVIHAAKQRKIIDLKIDNYDPKIFQFSAYYFEHSFVTCEKALTLKEIQHTRIIECYYDKEKKNFQPNIKVFKQVIQKDVENGLIPFFCLATYGTTSTCAVDPFDDIIDICKQYGMWLNLDSAYGGLTWVCPELQMKKHQQVLLSVDSMQINFSKAGLIGTIGQLLVYKDIKNLLEKM</sequence>
<gene>
    <name evidence="6" type="ORF">IMG5_086010</name>
</gene>